<dbReference type="SMART" id="SM00062">
    <property type="entry name" value="PBPb"/>
    <property type="match status" value="1"/>
</dbReference>
<feature type="domain" description="Solute-binding protein family 3/N-terminal" evidence="6">
    <location>
        <begin position="40"/>
        <end position="257"/>
    </location>
</feature>
<dbReference type="PROSITE" id="PS01039">
    <property type="entry name" value="SBP_BACTERIAL_3"/>
    <property type="match status" value="1"/>
</dbReference>
<evidence type="ECO:0000313" key="7">
    <source>
        <dbReference type="EMBL" id="GAA2013401.1"/>
    </source>
</evidence>
<dbReference type="CDD" id="cd13530">
    <property type="entry name" value="PBP2_peptides_like"/>
    <property type="match status" value="1"/>
</dbReference>
<comment type="similarity">
    <text evidence="2 4">Belongs to the bacterial solute-binding protein 3 family.</text>
</comment>
<organism evidence="7 8">
    <name type="scientific">Brevibacterium samyangense</name>
    <dbReference type="NCBI Taxonomy" id="366888"/>
    <lineage>
        <taxon>Bacteria</taxon>
        <taxon>Bacillati</taxon>
        <taxon>Actinomycetota</taxon>
        <taxon>Actinomycetes</taxon>
        <taxon>Micrococcales</taxon>
        <taxon>Brevibacteriaceae</taxon>
        <taxon>Brevibacterium</taxon>
    </lineage>
</organism>
<gene>
    <name evidence="7" type="ORF">GCM10009755_26350</name>
</gene>
<dbReference type="InterPro" id="IPR018313">
    <property type="entry name" value="SBP_3_CS"/>
</dbReference>
<dbReference type="RefSeq" id="WP_344310406.1">
    <property type="nucleotide sequence ID" value="NZ_BAAANO010000029.1"/>
</dbReference>
<dbReference type="Proteomes" id="UP001500755">
    <property type="component" value="Unassembled WGS sequence"/>
</dbReference>
<evidence type="ECO:0000256" key="3">
    <source>
        <dbReference type="ARBA" id="ARBA00022729"/>
    </source>
</evidence>
<dbReference type="Gene3D" id="3.40.190.10">
    <property type="entry name" value="Periplasmic binding protein-like II"/>
    <property type="match status" value="2"/>
</dbReference>
<keyword evidence="3 5" id="KW-0732">Signal</keyword>
<evidence type="ECO:0000313" key="8">
    <source>
        <dbReference type="Proteomes" id="UP001500755"/>
    </source>
</evidence>
<dbReference type="PANTHER" id="PTHR35936:SF17">
    <property type="entry name" value="ARGININE-BINDING EXTRACELLULAR PROTEIN ARTP"/>
    <property type="match status" value="1"/>
</dbReference>
<dbReference type="InterPro" id="IPR001638">
    <property type="entry name" value="Solute-binding_3/MltF_N"/>
</dbReference>
<proteinExistence type="inferred from homology"/>
<comment type="caution">
    <text evidence="7">The sequence shown here is derived from an EMBL/GenBank/DDBJ whole genome shotgun (WGS) entry which is preliminary data.</text>
</comment>
<name>A0ABP5F459_9MICO</name>
<dbReference type="PROSITE" id="PS51257">
    <property type="entry name" value="PROKAR_LIPOPROTEIN"/>
    <property type="match status" value="1"/>
</dbReference>
<dbReference type="SUPFAM" id="SSF53850">
    <property type="entry name" value="Periplasmic binding protein-like II"/>
    <property type="match status" value="1"/>
</dbReference>
<evidence type="ECO:0000256" key="2">
    <source>
        <dbReference type="ARBA" id="ARBA00010333"/>
    </source>
</evidence>
<evidence type="ECO:0000256" key="5">
    <source>
        <dbReference type="SAM" id="SignalP"/>
    </source>
</evidence>
<sequence>MKRSLPLAALLAAGALVLSACGGGSTSTESEASGYVNEGQLTLCSDIPYPPFEYVENGENIGFDIDIATQVAEDLGLELNVITTAFEAIQSGVALDSNQCDLVLSGMAITAERATKMDFSKPYLKDNLALMANSAGGVTDIESAKDKKVGVQQATTGEALAEEHGISPVQFEDVGLLDQAISSGQIDAAIANISTIYSSTQANPDLKLVQDFETGEVIGAAVKMGNTELLESFESTMTELRTSGRYDELVDQWFGTVADNARISDEEIAAFDPSQA</sequence>
<keyword evidence="8" id="KW-1185">Reference proteome</keyword>
<protein>
    <submittedName>
        <fullName evidence="7">Basic amino acid ABC transporter substrate-binding protein</fullName>
    </submittedName>
</protein>
<feature type="signal peptide" evidence="5">
    <location>
        <begin position="1"/>
        <end position="20"/>
    </location>
</feature>
<comment type="subcellular location">
    <subcellularLocation>
        <location evidence="1">Cell envelope</location>
    </subcellularLocation>
</comment>
<reference evidence="8" key="1">
    <citation type="journal article" date="2019" name="Int. J. Syst. Evol. Microbiol.">
        <title>The Global Catalogue of Microorganisms (GCM) 10K type strain sequencing project: providing services to taxonomists for standard genome sequencing and annotation.</title>
        <authorList>
            <consortium name="The Broad Institute Genomics Platform"/>
            <consortium name="The Broad Institute Genome Sequencing Center for Infectious Disease"/>
            <person name="Wu L."/>
            <person name="Ma J."/>
        </authorList>
    </citation>
    <scope>NUCLEOTIDE SEQUENCE [LARGE SCALE GENOMIC DNA]</scope>
    <source>
        <strain evidence="8">JCM 14546</strain>
    </source>
</reference>
<dbReference type="Pfam" id="PF00497">
    <property type="entry name" value="SBP_bac_3"/>
    <property type="match status" value="1"/>
</dbReference>
<dbReference type="EMBL" id="BAAANO010000029">
    <property type="protein sequence ID" value="GAA2013401.1"/>
    <property type="molecule type" value="Genomic_DNA"/>
</dbReference>
<evidence type="ECO:0000259" key="6">
    <source>
        <dbReference type="SMART" id="SM00062"/>
    </source>
</evidence>
<accession>A0ABP5F459</accession>
<feature type="chain" id="PRO_5045634774" evidence="5">
    <location>
        <begin position="21"/>
        <end position="276"/>
    </location>
</feature>
<evidence type="ECO:0000256" key="1">
    <source>
        <dbReference type="ARBA" id="ARBA00004196"/>
    </source>
</evidence>
<evidence type="ECO:0000256" key="4">
    <source>
        <dbReference type="RuleBase" id="RU003744"/>
    </source>
</evidence>
<dbReference type="PANTHER" id="PTHR35936">
    <property type="entry name" value="MEMBRANE-BOUND LYTIC MUREIN TRANSGLYCOSYLASE F"/>
    <property type="match status" value="1"/>
</dbReference>